<dbReference type="Proteomes" id="UP000541810">
    <property type="component" value="Unassembled WGS sequence"/>
</dbReference>
<comment type="caution">
    <text evidence="3">The sequence shown here is derived from an EMBL/GenBank/DDBJ whole genome shotgun (WGS) entry which is preliminary data.</text>
</comment>
<dbReference type="GO" id="GO:0009244">
    <property type="term" value="P:lipopolysaccharide core region biosynthetic process"/>
    <property type="evidence" value="ECO:0007669"/>
    <property type="project" value="TreeGrafter"/>
</dbReference>
<proteinExistence type="predicted"/>
<evidence type="ECO:0008006" key="5">
    <source>
        <dbReference type="Google" id="ProtNLM"/>
    </source>
</evidence>
<keyword evidence="2" id="KW-0808">Transferase</keyword>
<dbReference type="RefSeq" id="WP_184678636.1">
    <property type="nucleotide sequence ID" value="NZ_JACHGY010000001.1"/>
</dbReference>
<dbReference type="Pfam" id="PF01075">
    <property type="entry name" value="Glyco_transf_9"/>
    <property type="match status" value="1"/>
</dbReference>
<reference evidence="3 4" key="1">
    <citation type="submission" date="2020-08" db="EMBL/GenBank/DDBJ databases">
        <title>Genomic Encyclopedia of Type Strains, Phase IV (KMG-IV): sequencing the most valuable type-strain genomes for metagenomic binning, comparative biology and taxonomic classification.</title>
        <authorList>
            <person name="Goeker M."/>
        </authorList>
    </citation>
    <scope>NUCLEOTIDE SEQUENCE [LARGE SCALE GENOMIC DNA]</scope>
    <source>
        <strain evidence="3 4">DSM 103725</strain>
    </source>
</reference>
<dbReference type="EMBL" id="JACHGY010000001">
    <property type="protein sequence ID" value="MBB6431147.1"/>
    <property type="molecule type" value="Genomic_DNA"/>
</dbReference>
<dbReference type="InterPro" id="IPR051199">
    <property type="entry name" value="LPS_LOS_Heptosyltrfase"/>
</dbReference>
<dbReference type="GO" id="GO:0005829">
    <property type="term" value="C:cytosol"/>
    <property type="evidence" value="ECO:0007669"/>
    <property type="project" value="TreeGrafter"/>
</dbReference>
<evidence type="ECO:0000313" key="4">
    <source>
        <dbReference type="Proteomes" id="UP000541810"/>
    </source>
</evidence>
<protein>
    <recommendedName>
        <fullName evidence="5">ADP-heptose:LPS heptosyltransferase</fullName>
    </recommendedName>
</protein>
<dbReference type="Gene3D" id="3.40.50.2000">
    <property type="entry name" value="Glycogen Phosphorylase B"/>
    <property type="match status" value="1"/>
</dbReference>
<dbReference type="GO" id="GO:0008713">
    <property type="term" value="F:ADP-heptose-lipopolysaccharide heptosyltransferase activity"/>
    <property type="evidence" value="ECO:0007669"/>
    <property type="project" value="TreeGrafter"/>
</dbReference>
<dbReference type="InterPro" id="IPR002201">
    <property type="entry name" value="Glyco_trans_9"/>
</dbReference>
<dbReference type="CDD" id="cd03789">
    <property type="entry name" value="GT9_LPS_heptosyltransferase"/>
    <property type="match status" value="1"/>
</dbReference>
<name>A0A7X0LLL7_9BACT</name>
<dbReference type="SUPFAM" id="SSF53756">
    <property type="entry name" value="UDP-Glycosyltransferase/glycogen phosphorylase"/>
    <property type="match status" value="1"/>
</dbReference>
<evidence type="ECO:0000256" key="1">
    <source>
        <dbReference type="ARBA" id="ARBA00022676"/>
    </source>
</evidence>
<evidence type="ECO:0000256" key="2">
    <source>
        <dbReference type="ARBA" id="ARBA00022679"/>
    </source>
</evidence>
<sequence length="290" mass="32432">MNLVFHQAALGDFALILPLLRGLEGPTTLVAPWSRGRLASALIEDVSAMDIELFEFTRLHSEDGPHTLSPAVAELFEDAKTVISFVSRDDDPWAEHVVRLAPQCNLVCLDTRPPKEWYGHLADWHREKLLSHGIALAEIEVPRRSDPYGPLVIHPGSGTREKCWHRERFEALLDRCHEQHRSVRVIFGEAEASRWQQEVVEQWHERYHAVGCASIEHLVEQLLGASAFLGNDAGPTHLAAQLGLPTTALFGPTDPEVWAPRGPEVTVVAPDEPTGMDWLTIERVTELVLQ</sequence>
<organism evidence="3 4">
    <name type="scientific">Algisphaera agarilytica</name>
    <dbReference type="NCBI Taxonomy" id="1385975"/>
    <lineage>
        <taxon>Bacteria</taxon>
        <taxon>Pseudomonadati</taxon>
        <taxon>Planctomycetota</taxon>
        <taxon>Phycisphaerae</taxon>
        <taxon>Phycisphaerales</taxon>
        <taxon>Phycisphaeraceae</taxon>
        <taxon>Algisphaera</taxon>
    </lineage>
</organism>
<evidence type="ECO:0000313" key="3">
    <source>
        <dbReference type="EMBL" id="MBB6431147.1"/>
    </source>
</evidence>
<keyword evidence="1" id="KW-0328">Glycosyltransferase</keyword>
<dbReference type="PANTHER" id="PTHR30160">
    <property type="entry name" value="TETRAACYLDISACCHARIDE 4'-KINASE-RELATED"/>
    <property type="match status" value="1"/>
</dbReference>
<dbReference type="AlphaFoldDB" id="A0A7X0LLL7"/>
<gene>
    <name evidence="3" type="ORF">HNQ40_002953</name>
</gene>
<keyword evidence="4" id="KW-1185">Reference proteome</keyword>
<accession>A0A7X0LLL7</accession>